<name>A0A3G8GXK3_9BURK</name>
<dbReference type="AlphaFoldDB" id="A0A3G8GXK3"/>
<evidence type="ECO:0000259" key="2">
    <source>
        <dbReference type="PROSITE" id="PS50943"/>
    </source>
</evidence>
<protein>
    <submittedName>
        <fullName evidence="3">XRE family transcriptional regulator</fullName>
    </submittedName>
</protein>
<proteinExistence type="predicted"/>
<dbReference type="InterPro" id="IPR010982">
    <property type="entry name" value="Lambda_DNA-bd_dom_sf"/>
</dbReference>
<dbReference type="EMBL" id="CP033968">
    <property type="protein sequence ID" value="AZG12072.1"/>
    <property type="molecule type" value="Genomic_DNA"/>
</dbReference>
<dbReference type="InterPro" id="IPR010744">
    <property type="entry name" value="Phage_CI_N"/>
</dbReference>
<feature type="region of interest" description="Disordered" evidence="1">
    <location>
        <begin position="173"/>
        <end position="197"/>
    </location>
</feature>
<dbReference type="CDD" id="cd00093">
    <property type="entry name" value="HTH_XRE"/>
    <property type="match status" value="1"/>
</dbReference>
<keyword evidence="3" id="KW-0614">Plasmid</keyword>
<evidence type="ECO:0000313" key="4">
    <source>
        <dbReference type="Proteomes" id="UP000270411"/>
    </source>
</evidence>
<dbReference type="PROSITE" id="PS50943">
    <property type="entry name" value="HTH_CROC1"/>
    <property type="match status" value="1"/>
</dbReference>
<dbReference type="GO" id="GO:0045892">
    <property type="term" value="P:negative regulation of DNA-templated transcription"/>
    <property type="evidence" value="ECO:0007669"/>
    <property type="project" value="InterPro"/>
</dbReference>
<organism evidence="3 4">
    <name type="scientific">Cupriavidus pauculus</name>
    <dbReference type="NCBI Taxonomy" id="82633"/>
    <lineage>
        <taxon>Bacteria</taxon>
        <taxon>Pseudomonadati</taxon>
        <taxon>Pseudomonadota</taxon>
        <taxon>Betaproteobacteria</taxon>
        <taxon>Burkholderiales</taxon>
        <taxon>Burkholderiaceae</taxon>
        <taxon>Cupriavidus</taxon>
    </lineage>
</organism>
<dbReference type="Gene3D" id="1.10.260.40">
    <property type="entry name" value="lambda repressor-like DNA-binding domains"/>
    <property type="match status" value="1"/>
</dbReference>
<dbReference type="Pfam" id="PF07022">
    <property type="entry name" value="Phage_CI_repr"/>
    <property type="match status" value="1"/>
</dbReference>
<feature type="region of interest" description="Disordered" evidence="1">
    <location>
        <begin position="64"/>
        <end position="83"/>
    </location>
</feature>
<sequence length="282" mass="30436">MSINAQSQRSIKILLNLSAGLEETGRTYPDGVVRLNSNIRHAAAAGAAALSQLQGVPLPTVPEKAGAAADARKRAPEAGPVEMPSPVEWLDRLKLAKGFHADVTLAEYLGVSKQHFSQWRTGKASLSVDEAWKVALGLDVDPLLVIASVQFHASQNDKRQVWIDLARTRLVGTSDGATPKADTDRAPGLESKGSKWSPEEDALLKDEVERKVPYVDIAASHRRSVAAILYRLYNVHDLLGDAEMEELCGLHSVRFSPKAVAPAEESSAKPEDPPVAGDRVFI</sequence>
<gene>
    <name evidence="3" type="ORF">EHF44_00900</name>
</gene>
<dbReference type="InterPro" id="IPR001387">
    <property type="entry name" value="Cro/C1-type_HTH"/>
</dbReference>
<feature type="region of interest" description="Disordered" evidence="1">
    <location>
        <begin position="262"/>
        <end position="282"/>
    </location>
</feature>
<reference evidence="4" key="1">
    <citation type="submission" date="2018-11" db="EMBL/GenBank/DDBJ databases">
        <title>FDA dAtabase for Regulatory Grade micrObial Sequences (FDA-ARGOS): Supporting development and validation of Infectious Disease Dx tests.</title>
        <authorList>
            <person name="Goldberg B."/>
            <person name="Campos J."/>
            <person name="Tallon L."/>
            <person name="Sadzewicz L."/>
            <person name="Zhao X."/>
            <person name="Vavikolanu K."/>
            <person name="Mehta A."/>
            <person name="Aluvathingal J."/>
            <person name="Nadendla S."/>
            <person name="Geyer C."/>
            <person name="Nandy P."/>
            <person name="Yan Y."/>
            <person name="Sichtig H."/>
        </authorList>
    </citation>
    <scope>NUCLEOTIDE SEQUENCE [LARGE SCALE GENOMIC DNA]</scope>
    <source>
        <strain evidence="4">FDAARGOS_614</strain>
        <plasmid evidence="4">unnamed1</plasmid>
    </source>
</reference>
<evidence type="ECO:0000313" key="3">
    <source>
        <dbReference type="EMBL" id="AZG12072.1"/>
    </source>
</evidence>
<dbReference type="KEGG" id="cpau:EHF44_00900"/>
<dbReference type="SUPFAM" id="SSF47413">
    <property type="entry name" value="lambda repressor-like DNA-binding domains"/>
    <property type="match status" value="1"/>
</dbReference>
<evidence type="ECO:0000256" key="1">
    <source>
        <dbReference type="SAM" id="MobiDB-lite"/>
    </source>
</evidence>
<accession>A0A3G8GXK3</accession>
<dbReference type="GO" id="GO:0003677">
    <property type="term" value="F:DNA binding"/>
    <property type="evidence" value="ECO:0007669"/>
    <property type="project" value="InterPro"/>
</dbReference>
<dbReference type="Proteomes" id="UP000270411">
    <property type="component" value="Plasmid unnamed1"/>
</dbReference>
<dbReference type="OrthoDB" id="6993247at2"/>
<feature type="domain" description="HTH cro/C1-type" evidence="2">
    <location>
        <begin position="105"/>
        <end position="145"/>
    </location>
</feature>
<dbReference type="RefSeq" id="WP_111734073.1">
    <property type="nucleotide sequence ID" value="NZ_CP033968.1"/>
</dbReference>
<geneLocation type="plasmid" evidence="3">
    <name>unnamed1</name>
</geneLocation>